<name>A0A4Y4CS11_ZOORA</name>
<organism evidence="3 4">
    <name type="scientific">Zoogloea ramigera</name>
    <dbReference type="NCBI Taxonomy" id="350"/>
    <lineage>
        <taxon>Bacteria</taxon>
        <taxon>Pseudomonadati</taxon>
        <taxon>Pseudomonadota</taxon>
        <taxon>Betaproteobacteria</taxon>
        <taxon>Rhodocyclales</taxon>
        <taxon>Zoogloeaceae</taxon>
        <taxon>Zoogloea</taxon>
    </lineage>
</organism>
<keyword evidence="2" id="KW-1134">Transmembrane beta strand</keyword>
<dbReference type="Pfam" id="PF02321">
    <property type="entry name" value="OEP"/>
    <property type="match status" value="2"/>
</dbReference>
<dbReference type="AlphaFoldDB" id="A0A4Y4CS11"/>
<dbReference type="OrthoDB" id="9770517at2"/>
<dbReference type="Gene3D" id="1.20.1600.10">
    <property type="entry name" value="Outer membrane efflux proteins (OEP)"/>
    <property type="match status" value="1"/>
</dbReference>
<reference evidence="3 4" key="1">
    <citation type="submission" date="2019-06" db="EMBL/GenBank/DDBJ databases">
        <title>Whole genome shotgun sequence of Zoogloea ramigera NBRC 15342.</title>
        <authorList>
            <person name="Hosoyama A."/>
            <person name="Uohara A."/>
            <person name="Ohji S."/>
            <person name="Ichikawa N."/>
        </authorList>
    </citation>
    <scope>NUCLEOTIDE SEQUENCE [LARGE SCALE GENOMIC DNA]</scope>
    <source>
        <strain evidence="3 4">NBRC 15342</strain>
    </source>
</reference>
<accession>A0A4Y4CS11</accession>
<keyword evidence="2" id="KW-0449">Lipoprotein</keyword>
<comment type="subcellular location">
    <subcellularLocation>
        <location evidence="2">Cell membrane</location>
        <topology evidence="2">Lipid-anchor</topology>
    </subcellularLocation>
</comment>
<evidence type="ECO:0000313" key="4">
    <source>
        <dbReference type="Proteomes" id="UP000318422"/>
    </source>
</evidence>
<proteinExistence type="inferred from homology"/>
<dbReference type="InterPro" id="IPR010131">
    <property type="entry name" value="MdtP/NodT-like"/>
</dbReference>
<dbReference type="RefSeq" id="WP_141349363.1">
    <property type="nucleotide sequence ID" value="NZ_BJNV01000007.1"/>
</dbReference>
<keyword evidence="2" id="KW-0732">Signal</keyword>
<keyword evidence="2" id="KW-0812">Transmembrane</keyword>
<evidence type="ECO:0000256" key="2">
    <source>
        <dbReference type="RuleBase" id="RU362097"/>
    </source>
</evidence>
<dbReference type="Proteomes" id="UP000318422">
    <property type="component" value="Unassembled WGS sequence"/>
</dbReference>
<dbReference type="PANTHER" id="PTHR30203:SF25">
    <property type="entry name" value="OUTER MEMBRANE PROTEIN-RELATED"/>
    <property type="match status" value="1"/>
</dbReference>
<feature type="chain" id="PRO_5021510425" evidence="2">
    <location>
        <begin position="23"/>
        <end position="479"/>
    </location>
</feature>
<dbReference type="Gene3D" id="2.20.200.10">
    <property type="entry name" value="Outer membrane efflux proteins (OEP)"/>
    <property type="match status" value="1"/>
</dbReference>
<feature type="signal peptide" evidence="2">
    <location>
        <begin position="1"/>
        <end position="22"/>
    </location>
</feature>
<protein>
    <submittedName>
        <fullName evidence="3">RND transporter</fullName>
    </submittedName>
</protein>
<keyword evidence="4" id="KW-1185">Reference proteome</keyword>
<dbReference type="EMBL" id="BJNV01000007">
    <property type="protein sequence ID" value="GEC94619.1"/>
    <property type="molecule type" value="Genomic_DNA"/>
</dbReference>
<gene>
    <name evidence="3" type="ORF">ZRA01_06920</name>
</gene>
<dbReference type="PANTHER" id="PTHR30203">
    <property type="entry name" value="OUTER MEMBRANE CATION EFFLUX PROTEIN"/>
    <property type="match status" value="1"/>
</dbReference>
<keyword evidence="2" id="KW-0564">Palmitate</keyword>
<dbReference type="GO" id="GO:0015562">
    <property type="term" value="F:efflux transmembrane transporter activity"/>
    <property type="evidence" value="ECO:0007669"/>
    <property type="project" value="InterPro"/>
</dbReference>
<dbReference type="InterPro" id="IPR003423">
    <property type="entry name" value="OMP_efflux"/>
</dbReference>
<dbReference type="SUPFAM" id="SSF56954">
    <property type="entry name" value="Outer membrane efflux proteins (OEP)"/>
    <property type="match status" value="1"/>
</dbReference>
<comment type="caution">
    <text evidence="3">The sequence shown here is derived from an EMBL/GenBank/DDBJ whole genome shotgun (WGS) entry which is preliminary data.</text>
</comment>
<keyword evidence="2" id="KW-0472">Membrane</keyword>
<evidence type="ECO:0000313" key="3">
    <source>
        <dbReference type="EMBL" id="GEC94619.1"/>
    </source>
</evidence>
<dbReference type="GO" id="GO:0005886">
    <property type="term" value="C:plasma membrane"/>
    <property type="evidence" value="ECO:0007669"/>
    <property type="project" value="UniProtKB-SubCell"/>
</dbReference>
<comment type="similarity">
    <text evidence="1 2">Belongs to the outer membrane factor (OMF) (TC 1.B.17) family.</text>
</comment>
<sequence length="479" mass="49462">MALPLSLRLLPLLLAGGLTACASVGPDYRAPAVAVPAAWQAPSPDASASPQSLANWWEQLADPQLSALVADALAANPDLDAARAALRAARASRDAAAAQRAPSVSAGGGVTRSTALGGERTLYDAGFDAAWELDVFGGLRRAVEAADADRAAALADLRATRVSLVAEVALNYIDLRAAQMRLAIARANLASQTETLQITQWRSQAGLASALDVEQARSNRESTRAQIPTLDTGRAAAEHRLAVLAGRAPGSLHDVLAVADGARGGLLPRLPAGVAVSIPAEALRQRPDITAAERRLAAATARVGQAEAARYPAFSLSGSIGLQALGLSTFTGGGQVARSLAASVSGPVFDAGRLRAQVQLQDALREQQLAAYRKAVLGALEDVQNALVALSDTRLREQALADAADAARNAALYARHRYASGLIDFQTVLSTERSLLTIEDNLASAEAARLTALVQLYKALGGGWSPGDGTATPAPESTP</sequence>
<dbReference type="NCBIfam" id="TIGR01845">
    <property type="entry name" value="outer_NodT"/>
    <property type="match status" value="1"/>
</dbReference>
<evidence type="ECO:0000256" key="1">
    <source>
        <dbReference type="ARBA" id="ARBA00007613"/>
    </source>
</evidence>